<evidence type="ECO:0000313" key="1">
    <source>
        <dbReference type="EMBL" id="KAG9245348.1"/>
    </source>
</evidence>
<dbReference type="SUPFAM" id="SSF51735">
    <property type="entry name" value="NAD(P)-binding Rossmann-fold domains"/>
    <property type="match status" value="1"/>
</dbReference>
<gene>
    <name evidence="1" type="ORF">BJ878DRAFT_501977</name>
</gene>
<sequence>MLVLRQPDILELLHSLSAPQVLHLQQSLLKTLTQHSALPSETRHALQPARSHLTSSAGTTLLMPASTPTSTVVKTVTLPSSGGPAIGTLTISSPLGITIGLLNAEEVTAFRTALVALILFIRHPWKADGNVVIFGAGKIVEWHLRLLLLLAPEKVASLALINRSLAGLERLAEVIYTLRKQHPEVDFQLVAKDQEDEYDEIIEEALAESDAIFCCTPSTEPLFPHKYLGKGRPRYISLIGSYKPHMQEITKETLLSADRICVDSRDACLDEAGELIMAGIKGDRITELGEIGEENGCLSIENKAVVFKCVGMGIMDAVVGRELLNIAHLRGLGIEISEF</sequence>
<dbReference type="EMBL" id="MU253852">
    <property type="protein sequence ID" value="KAG9245348.1"/>
    <property type="molecule type" value="Genomic_DNA"/>
</dbReference>
<accession>A0A9P7Z4D8</accession>
<name>A0A9P7Z4D8_9HELO</name>
<dbReference type="PANTHER" id="PTHR13812:SF23">
    <property type="entry name" value="PRNX PROTEIN"/>
    <property type="match status" value="1"/>
</dbReference>
<dbReference type="Proteomes" id="UP000887226">
    <property type="component" value="Unassembled WGS sequence"/>
</dbReference>
<dbReference type="GO" id="GO:0005737">
    <property type="term" value="C:cytoplasm"/>
    <property type="evidence" value="ECO:0007669"/>
    <property type="project" value="TreeGrafter"/>
</dbReference>
<dbReference type="OrthoDB" id="41492at2759"/>
<dbReference type="Pfam" id="PF02423">
    <property type="entry name" value="OCD_Mu_crystall"/>
    <property type="match status" value="1"/>
</dbReference>
<comment type="caution">
    <text evidence="1">The sequence shown here is derived from an EMBL/GenBank/DDBJ whole genome shotgun (WGS) entry which is preliminary data.</text>
</comment>
<dbReference type="Gene3D" id="3.40.50.720">
    <property type="entry name" value="NAD(P)-binding Rossmann-like Domain"/>
    <property type="match status" value="1"/>
</dbReference>
<organism evidence="1 2">
    <name type="scientific">Calycina marina</name>
    <dbReference type="NCBI Taxonomy" id="1763456"/>
    <lineage>
        <taxon>Eukaryota</taxon>
        <taxon>Fungi</taxon>
        <taxon>Dikarya</taxon>
        <taxon>Ascomycota</taxon>
        <taxon>Pezizomycotina</taxon>
        <taxon>Leotiomycetes</taxon>
        <taxon>Helotiales</taxon>
        <taxon>Pezizellaceae</taxon>
        <taxon>Calycina</taxon>
    </lineage>
</organism>
<dbReference type="PANTHER" id="PTHR13812">
    <property type="entry name" value="KETIMINE REDUCTASE MU-CRYSTALLIN"/>
    <property type="match status" value="1"/>
</dbReference>
<dbReference type="InterPro" id="IPR003462">
    <property type="entry name" value="ODC_Mu_crystall"/>
</dbReference>
<reference evidence="1" key="1">
    <citation type="journal article" date="2021" name="IMA Fungus">
        <title>Genomic characterization of three marine fungi, including Emericellopsis atlantica sp. nov. with signatures of a generalist lifestyle and marine biomass degradation.</title>
        <authorList>
            <person name="Hagestad O.C."/>
            <person name="Hou L."/>
            <person name="Andersen J.H."/>
            <person name="Hansen E.H."/>
            <person name="Altermark B."/>
            <person name="Li C."/>
            <person name="Kuhnert E."/>
            <person name="Cox R.J."/>
            <person name="Crous P.W."/>
            <person name="Spatafora J.W."/>
            <person name="Lail K."/>
            <person name="Amirebrahimi M."/>
            <person name="Lipzen A."/>
            <person name="Pangilinan J."/>
            <person name="Andreopoulos W."/>
            <person name="Hayes R.D."/>
            <person name="Ng V."/>
            <person name="Grigoriev I.V."/>
            <person name="Jackson S.A."/>
            <person name="Sutton T.D.S."/>
            <person name="Dobson A.D.W."/>
            <person name="Rama T."/>
        </authorList>
    </citation>
    <scope>NUCLEOTIDE SEQUENCE</scope>
    <source>
        <strain evidence="1">TRa3180A</strain>
    </source>
</reference>
<protein>
    <submittedName>
        <fullName evidence="1">Ornithine cyclodeaminase/mu-crystallin family protein</fullName>
    </submittedName>
</protein>
<dbReference type="AlphaFoldDB" id="A0A9P7Z4D8"/>
<dbReference type="InterPro" id="IPR023401">
    <property type="entry name" value="ODC_N"/>
</dbReference>
<keyword evidence="2" id="KW-1185">Reference proteome</keyword>
<dbReference type="InterPro" id="IPR036291">
    <property type="entry name" value="NAD(P)-bd_dom_sf"/>
</dbReference>
<evidence type="ECO:0000313" key="2">
    <source>
        <dbReference type="Proteomes" id="UP000887226"/>
    </source>
</evidence>
<dbReference type="Gene3D" id="3.30.1780.10">
    <property type="entry name" value="ornithine cyclodeaminase, domain 1"/>
    <property type="match status" value="1"/>
</dbReference>
<proteinExistence type="predicted"/>